<evidence type="ECO:0000256" key="4">
    <source>
        <dbReference type="ARBA" id="ARBA00022475"/>
    </source>
</evidence>
<evidence type="ECO:0000256" key="13">
    <source>
        <dbReference type="ARBA" id="ARBA00048202"/>
    </source>
</evidence>
<dbReference type="InterPro" id="IPR036291">
    <property type="entry name" value="NAD(P)-bd_dom_sf"/>
</dbReference>
<keyword evidence="4" id="KW-1003">Cell membrane</keyword>
<dbReference type="CDD" id="cd05304">
    <property type="entry name" value="Rubrum_tdh"/>
    <property type="match status" value="1"/>
</dbReference>
<evidence type="ECO:0000259" key="16">
    <source>
        <dbReference type="SMART" id="SM01003"/>
    </source>
</evidence>
<keyword evidence="7" id="KW-0547">Nucleotide-binding</keyword>
<keyword evidence="6 14" id="KW-0812">Transmembrane</keyword>
<comment type="catalytic activity">
    <reaction evidence="13">
        <text>NAD(+) + NADPH + H(+)(in) = NADH + NADP(+) + H(+)(out)</text>
        <dbReference type="Rhea" id="RHEA:47992"/>
        <dbReference type="ChEBI" id="CHEBI:15378"/>
        <dbReference type="ChEBI" id="CHEBI:57540"/>
        <dbReference type="ChEBI" id="CHEBI:57783"/>
        <dbReference type="ChEBI" id="CHEBI:57945"/>
        <dbReference type="ChEBI" id="CHEBI:58349"/>
        <dbReference type="EC" id="7.1.1.1"/>
    </reaction>
</comment>
<dbReference type="PIRSF" id="PIRSF000203">
    <property type="entry name" value="NADP_transhydrogenase_alpha"/>
    <property type="match status" value="1"/>
</dbReference>
<reference evidence="17 18" key="1">
    <citation type="submission" date="2021-03" db="EMBL/GenBank/DDBJ databases">
        <title>Actinoplanes flavus sp. nov., a novel actinomycete isolated from Coconut Palm rhizosphere soil.</title>
        <authorList>
            <person name="Luo X."/>
        </authorList>
    </citation>
    <scope>NUCLEOTIDE SEQUENCE [LARGE SCALE GENOMIC DNA]</scope>
    <source>
        <strain evidence="17 18">NEAU-H7</strain>
    </source>
</reference>
<dbReference type="SMART" id="SM01003">
    <property type="entry name" value="AlaDh_PNT_N"/>
    <property type="match status" value="1"/>
</dbReference>
<gene>
    <name evidence="17" type="ORF">J5X75_33780</name>
</gene>
<dbReference type="SUPFAM" id="SSF52283">
    <property type="entry name" value="Formate/glycerate dehydrogenase catalytic domain-like"/>
    <property type="match status" value="1"/>
</dbReference>
<organism evidence="17 18">
    <name type="scientific">Actinoplanes flavus</name>
    <dbReference type="NCBI Taxonomy" id="2820290"/>
    <lineage>
        <taxon>Bacteria</taxon>
        <taxon>Bacillati</taxon>
        <taxon>Actinomycetota</taxon>
        <taxon>Actinomycetes</taxon>
        <taxon>Micromonosporales</taxon>
        <taxon>Micromonosporaceae</taxon>
        <taxon>Actinoplanes</taxon>
    </lineage>
</organism>
<feature type="transmembrane region" description="Helical" evidence="14">
    <location>
        <begin position="423"/>
        <end position="441"/>
    </location>
</feature>
<comment type="subcellular location">
    <subcellularLocation>
        <location evidence="2">Cell inner membrane</location>
        <topology evidence="2">Multi-pass membrane protein</topology>
    </subcellularLocation>
</comment>
<evidence type="ECO:0000256" key="12">
    <source>
        <dbReference type="ARBA" id="ARBA00023136"/>
    </source>
</evidence>
<dbReference type="EC" id="7.1.1.1" evidence="3"/>
<dbReference type="RefSeq" id="WP_208471694.1">
    <property type="nucleotide sequence ID" value="NZ_JAGFNS010000029.1"/>
</dbReference>
<protein>
    <recommendedName>
        <fullName evidence="3">proton-translocating NAD(P)(+) transhydrogenase</fullName>
        <ecNumber evidence="3">7.1.1.1</ecNumber>
    </recommendedName>
</protein>
<evidence type="ECO:0000256" key="7">
    <source>
        <dbReference type="ARBA" id="ARBA00022741"/>
    </source>
</evidence>
<keyword evidence="10 14" id="KW-1133">Transmembrane helix</keyword>
<accession>A0ABS3UV82</accession>
<dbReference type="Proteomes" id="UP000679690">
    <property type="component" value="Unassembled WGS sequence"/>
</dbReference>
<keyword evidence="11" id="KW-0520">NAD</keyword>
<dbReference type="InterPro" id="IPR026255">
    <property type="entry name" value="NADP_transhyd_a"/>
</dbReference>
<evidence type="ECO:0000256" key="3">
    <source>
        <dbReference type="ARBA" id="ARBA00012943"/>
    </source>
</evidence>
<feature type="transmembrane region" description="Helical" evidence="14">
    <location>
        <begin position="473"/>
        <end position="495"/>
    </location>
</feature>
<dbReference type="InterPro" id="IPR007698">
    <property type="entry name" value="AlaDH/PNT_NAD(H)-bd"/>
</dbReference>
<comment type="caution">
    <text evidence="17">The sequence shown here is derived from an EMBL/GenBank/DDBJ whole genome shotgun (WGS) entry which is preliminary data.</text>
</comment>
<evidence type="ECO:0000259" key="15">
    <source>
        <dbReference type="SMART" id="SM01002"/>
    </source>
</evidence>
<dbReference type="InterPro" id="IPR024605">
    <property type="entry name" value="NADP_transhyd_a_C"/>
</dbReference>
<dbReference type="PANTHER" id="PTHR10160">
    <property type="entry name" value="NAD(P) TRANSHYDROGENASE"/>
    <property type="match status" value="1"/>
</dbReference>
<evidence type="ECO:0000313" key="17">
    <source>
        <dbReference type="EMBL" id="MBO3742493.1"/>
    </source>
</evidence>
<evidence type="ECO:0000256" key="14">
    <source>
        <dbReference type="SAM" id="Phobius"/>
    </source>
</evidence>
<sequence>MDIGVIRDPDPGERRVAATPATVAQLVKLGYQVVVEPGAGAAASFSDEAFAEAGATIGDPLTADIVFTINPPPASRLDALAPGTTLIGMLNPRLSPELVEELARRPITALSMDAVPRISRAQSLDVLSSMANIAGYRAVVEAAHAFGRFFTGQVTAAGKVPPAKVLVAGAGVAGLAAIGAAGSLGAVVRATDPRPEVADQVRSLGGEYLSVEAADVEVSATGYAKEMSDDYNERAARLYAEQASEVDIIITTALIPGRPAPRLITARMVAAMKAGSVIVDMAAANGGNVEGTVAGEVVVTANGVTIIGYTDLAGRLPAQASQLYGTNLVNLMKLMTPEKDGQLVLDFDDVVQRSITVVRDGELTWPPPAVSVSAAPVATAAPAAAPAPVKQRKPLPRLPLIGTAAAALFLLTALAPAALRGHLTVFALAIVIGYYVIGHVHHALHTPLMSVTNAISGIIVVGALLQLGHGGSLVTALSFVAILLASINVFGGFAVTRRMLAMFTRS</sequence>
<dbReference type="NCBIfam" id="TIGR00561">
    <property type="entry name" value="pntA"/>
    <property type="match status" value="1"/>
</dbReference>
<evidence type="ECO:0000256" key="8">
    <source>
        <dbReference type="ARBA" id="ARBA00022857"/>
    </source>
</evidence>
<keyword evidence="17" id="KW-0560">Oxidoreductase</keyword>
<keyword evidence="8" id="KW-0521">NADP</keyword>
<evidence type="ECO:0000313" key="18">
    <source>
        <dbReference type="Proteomes" id="UP000679690"/>
    </source>
</evidence>
<keyword evidence="18" id="KW-1185">Reference proteome</keyword>
<dbReference type="NCBIfam" id="NF006942">
    <property type="entry name" value="PRK09424.1"/>
    <property type="match status" value="1"/>
</dbReference>
<evidence type="ECO:0000256" key="6">
    <source>
        <dbReference type="ARBA" id="ARBA00022692"/>
    </source>
</evidence>
<dbReference type="Pfam" id="PF01262">
    <property type="entry name" value="AlaDh_PNT_C"/>
    <property type="match status" value="1"/>
</dbReference>
<dbReference type="InterPro" id="IPR007886">
    <property type="entry name" value="AlaDH/PNT_N"/>
</dbReference>
<evidence type="ECO:0000256" key="5">
    <source>
        <dbReference type="ARBA" id="ARBA00022519"/>
    </source>
</evidence>
<evidence type="ECO:0000256" key="1">
    <source>
        <dbReference type="ARBA" id="ARBA00003943"/>
    </source>
</evidence>
<dbReference type="PANTHER" id="PTHR10160:SF19">
    <property type="entry name" value="PROTON-TRANSLOCATING NAD(P)(+) TRANSHYDROGENASE"/>
    <property type="match status" value="1"/>
</dbReference>
<keyword evidence="5" id="KW-0997">Cell inner membrane</keyword>
<feature type="domain" description="Alanine dehydrogenase/pyridine nucleotide transhydrogenase NAD(H)-binding" evidence="15">
    <location>
        <begin position="143"/>
        <end position="308"/>
    </location>
</feature>
<feature type="domain" description="Alanine dehydrogenase/pyridine nucleotide transhydrogenase N-terminal" evidence="16">
    <location>
        <begin position="4"/>
        <end position="134"/>
    </location>
</feature>
<proteinExistence type="predicted"/>
<evidence type="ECO:0000256" key="10">
    <source>
        <dbReference type="ARBA" id="ARBA00022989"/>
    </source>
</evidence>
<evidence type="ECO:0000256" key="9">
    <source>
        <dbReference type="ARBA" id="ARBA00022967"/>
    </source>
</evidence>
<keyword evidence="9" id="KW-1278">Translocase</keyword>
<evidence type="ECO:0000256" key="2">
    <source>
        <dbReference type="ARBA" id="ARBA00004429"/>
    </source>
</evidence>
<dbReference type="SMART" id="SM01002">
    <property type="entry name" value="AlaDh_PNT_C"/>
    <property type="match status" value="1"/>
</dbReference>
<dbReference type="EMBL" id="JAGFNS010000029">
    <property type="protein sequence ID" value="MBO3742493.1"/>
    <property type="molecule type" value="Genomic_DNA"/>
</dbReference>
<dbReference type="SUPFAM" id="SSF51735">
    <property type="entry name" value="NAD(P)-binding Rossmann-fold domains"/>
    <property type="match status" value="1"/>
</dbReference>
<feature type="transmembrane region" description="Helical" evidence="14">
    <location>
        <begin position="448"/>
        <end position="467"/>
    </location>
</feature>
<keyword evidence="12 14" id="KW-0472">Membrane</keyword>
<comment type="function">
    <text evidence="1">The transhydrogenation between NADH and NADP is coupled to respiration and ATP hydrolysis and functions as a proton pump across the membrane.</text>
</comment>
<feature type="transmembrane region" description="Helical" evidence="14">
    <location>
        <begin position="398"/>
        <end position="417"/>
    </location>
</feature>
<dbReference type="Pfam" id="PF12769">
    <property type="entry name" value="PNTB_4TM"/>
    <property type="match status" value="1"/>
</dbReference>
<dbReference type="Pfam" id="PF05222">
    <property type="entry name" value="AlaDh_PNT_N"/>
    <property type="match status" value="1"/>
</dbReference>
<name>A0ABS3UV82_9ACTN</name>
<dbReference type="GO" id="GO:0016491">
    <property type="term" value="F:oxidoreductase activity"/>
    <property type="evidence" value="ECO:0007669"/>
    <property type="project" value="UniProtKB-KW"/>
</dbReference>
<evidence type="ECO:0000256" key="11">
    <source>
        <dbReference type="ARBA" id="ARBA00023027"/>
    </source>
</evidence>
<dbReference type="Gene3D" id="3.40.50.720">
    <property type="entry name" value="NAD(P)-binding Rossmann-like Domain"/>
    <property type="match status" value="2"/>
</dbReference>